<accession>A0A1J1I6U0</accession>
<dbReference type="AlphaFoldDB" id="A0A1J1I6U0"/>
<reference evidence="2 3" key="1">
    <citation type="submission" date="2015-04" db="EMBL/GenBank/DDBJ databases">
        <authorList>
            <person name="Syromyatnikov M.Y."/>
            <person name="Popov V.N."/>
        </authorList>
    </citation>
    <scope>NUCLEOTIDE SEQUENCE [LARGE SCALE GENOMIC DNA]</scope>
</reference>
<evidence type="ECO:0000313" key="2">
    <source>
        <dbReference type="EMBL" id="CRK96005.1"/>
    </source>
</evidence>
<sequence length="49" mass="5631">MKLALFVLAIMFFMGVALGQWDMSNELLQEVKTYGPSTDSIEEYNKTRI</sequence>
<dbReference type="Proteomes" id="UP000183832">
    <property type="component" value="Unassembled WGS sequence"/>
</dbReference>
<keyword evidence="3" id="KW-1185">Reference proteome</keyword>
<proteinExistence type="predicted"/>
<feature type="chain" id="PRO_5012158967" evidence="1">
    <location>
        <begin position="20"/>
        <end position="49"/>
    </location>
</feature>
<keyword evidence="1" id="KW-0732">Signal</keyword>
<protein>
    <submittedName>
        <fullName evidence="2">CLUMA_CG009445, isoform A</fullName>
    </submittedName>
</protein>
<evidence type="ECO:0000313" key="3">
    <source>
        <dbReference type="Proteomes" id="UP000183832"/>
    </source>
</evidence>
<dbReference type="EMBL" id="CVRI01000043">
    <property type="protein sequence ID" value="CRK96005.1"/>
    <property type="molecule type" value="Genomic_DNA"/>
</dbReference>
<organism evidence="2 3">
    <name type="scientific">Clunio marinus</name>
    <dbReference type="NCBI Taxonomy" id="568069"/>
    <lineage>
        <taxon>Eukaryota</taxon>
        <taxon>Metazoa</taxon>
        <taxon>Ecdysozoa</taxon>
        <taxon>Arthropoda</taxon>
        <taxon>Hexapoda</taxon>
        <taxon>Insecta</taxon>
        <taxon>Pterygota</taxon>
        <taxon>Neoptera</taxon>
        <taxon>Endopterygota</taxon>
        <taxon>Diptera</taxon>
        <taxon>Nematocera</taxon>
        <taxon>Chironomoidea</taxon>
        <taxon>Chironomidae</taxon>
        <taxon>Clunio</taxon>
    </lineage>
</organism>
<gene>
    <name evidence="2" type="ORF">CLUMA_CG009445</name>
</gene>
<feature type="signal peptide" evidence="1">
    <location>
        <begin position="1"/>
        <end position="19"/>
    </location>
</feature>
<evidence type="ECO:0000256" key="1">
    <source>
        <dbReference type="SAM" id="SignalP"/>
    </source>
</evidence>
<name>A0A1J1I6U0_9DIPT</name>